<gene>
    <name evidence="2" type="ORF">MUK42_28098</name>
</gene>
<proteinExistence type="predicted"/>
<feature type="compositionally biased region" description="Acidic residues" evidence="1">
    <location>
        <begin position="245"/>
        <end position="257"/>
    </location>
</feature>
<dbReference type="AlphaFoldDB" id="A0A9E7F966"/>
<organism evidence="2 3">
    <name type="scientific">Musa troglodytarum</name>
    <name type="common">fe'i banana</name>
    <dbReference type="NCBI Taxonomy" id="320322"/>
    <lineage>
        <taxon>Eukaryota</taxon>
        <taxon>Viridiplantae</taxon>
        <taxon>Streptophyta</taxon>
        <taxon>Embryophyta</taxon>
        <taxon>Tracheophyta</taxon>
        <taxon>Spermatophyta</taxon>
        <taxon>Magnoliopsida</taxon>
        <taxon>Liliopsida</taxon>
        <taxon>Zingiberales</taxon>
        <taxon>Musaceae</taxon>
        <taxon>Musa</taxon>
    </lineage>
</organism>
<evidence type="ECO:0000256" key="1">
    <source>
        <dbReference type="SAM" id="MobiDB-lite"/>
    </source>
</evidence>
<dbReference type="Proteomes" id="UP001055439">
    <property type="component" value="Chromosome 2"/>
</dbReference>
<name>A0A9E7F966_9LILI</name>
<feature type="region of interest" description="Disordered" evidence="1">
    <location>
        <begin position="240"/>
        <end position="323"/>
    </location>
</feature>
<feature type="compositionally biased region" description="Basic residues" evidence="1">
    <location>
        <begin position="294"/>
        <end position="323"/>
    </location>
</feature>
<feature type="non-terminal residue" evidence="2">
    <location>
        <position position="1"/>
    </location>
</feature>
<protein>
    <recommendedName>
        <fullName evidence="4">Saposin B-type domain-containing protein</fullName>
    </recommendedName>
</protein>
<dbReference type="PANTHER" id="PTHR36058:SF1">
    <property type="entry name" value="NUCLEOPHOSMIN"/>
    <property type="match status" value="1"/>
</dbReference>
<sequence>DLCATPRLKTRRRGGGKRRRAMAALSKGLFVLSFLFVLLSSVPVSLSSQKKPSSAARREDIPYIKCQVCEKVAHQIYQQVIDKEAQVSPKKVSEFQIIEIAENICNLKKEQADWMLQIDIVEKGDRLQLVEQGIEGMCNSECKTIERACQEVMGYADTDVAEFVFKTRPSADSLVKFLCHDLSEACSAETPPVPKDRLPGDPFLAKPSKEAEMEKILRSMEGIPGAPSMKMYSREDLMKNNFGDEQSDDDDDDDEDDFPAKLGKVIKDKDSPKKDLKQRILQGITKAGKQMKANLHKTSQRIQRWFRGKKTTSKTAKRGKSEL</sequence>
<evidence type="ECO:0000313" key="3">
    <source>
        <dbReference type="Proteomes" id="UP001055439"/>
    </source>
</evidence>
<feature type="compositionally biased region" description="Basic and acidic residues" evidence="1">
    <location>
        <begin position="265"/>
        <end position="278"/>
    </location>
</feature>
<dbReference type="PANTHER" id="PTHR36058">
    <property type="entry name" value="NUCLEOPHOSMIN"/>
    <property type="match status" value="1"/>
</dbReference>
<keyword evidence="3" id="KW-1185">Reference proteome</keyword>
<dbReference type="OrthoDB" id="202851at2759"/>
<accession>A0A9E7F966</accession>
<dbReference type="EMBL" id="CP097504">
    <property type="protein sequence ID" value="URD91016.1"/>
    <property type="molecule type" value="Genomic_DNA"/>
</dbReference>
<evidence type="ECO:0000313" key="2">
    <source>
        <dbReference type="EMBL" id="URD91016.1"/>
    </source>
</evidence>
<evidence type="ECO:0008006" key="4">
    <source>
        <dbReference type="Google" id="ProtNLM"/>
    </source>
</evidence>
<reference evidence="2" key="1">
    <citation type="submission" date="2022-05" db="EMBL/GenBank/DDBJ databases">
        <title>The Musa troglodytarum L. genome provides insights into the mechanism of non-climacteric behaviour and enrichment of carotenoids.</title>
        <authorList>
            <person name="Wang J."/>
        </authorList>
    </citation>
    <scope>NUCLEOTIDE SEQUENCE</scope>
    <source>
        <tissue evidence="2">Leaf</tissue>
    </source>
</reference>